<proteinExistence type="predicted"/>
<organism evidence="2 3">
    <name type="scientific">Geotalea daltonii (strain DSM 22248 / JCM 15807 / FRC-32)</name>
    <name type="common">Geobacter daltonii</name>
    <dbReference type="NCBI Taxonomy" id="316067"/>
    <lineage>
        <taxon>Bacteria</taxon>
        <taxon>Pseudomonadati</taxon>
        <taxon>Thermodesulfobacteriota</taxon>
        <taxon>Desulfuromonadia</taxon>
        <taxon>Geobacterales</taxon>
        <taxon>Geobacteraceae</taxon>
        <taxon>Geotalea</taxon>
    </lineage>
</organism>
<evidence type="ECO:0000313" key="2">
    <source>
        <dbReference type="EMBL" id="ACM21903.1"/>
    </source>
</evidence>
<dbReference type="OrthoDB" id="5394035at2"/>
<dbReference type="Gene3D" id="2.40.10.220">
    <property type="entry name" value="predicted glycosyltransferase like domains"/>
    <property type="match status" value="1"/>
</dbReference>
<dbReference type="Proteomes" id="UP000007721">
    <property type="component" value="Chromosome"/>
</dbReference>
<protein>
    <submittedName>
        <fullName evidence="2">PilZ domain protein</fullName>
    </submittedName>
</protein>
<dbReference type="SUPFAM" id="SSF141371">
    <property type="entry name" value="PilZ domain-like"/>
    <property type="match status" value="1"/>
</dbReference>
<accession>B9M6B5</accession>
<dbReference type="HOGENOM" id="CLU_102163_0_0_7"/>
<evidence type="ECO:0000313" key="3">
    <source>
        <dbReference type="Proteomes" id="UP000007721"/>
    </source>
</evidence>
<reference evidence="2 3" key="1">
    <citation type="submission" date="2009-01" db="EMBL/GenBank/DDBJ databases">
        <title>Complete sequence of Geobacter sp. FRC-32.</title>
        <authorList>
            <consortium name="US DOE Joint Genome Institute"/>
            <person name="Lucas S."/>
            <person name="Copeland A."/>
            <person name="Lapidus A."/>
            <person name="Glavina del Rio T."/>
            <person name="Dalin E."/>
            <person name="Tice H."/>
            <person name="Bruce D."/>
            <person name="Goodwin L."/>
            <person name="Pitluck S."/>
            <person name="Saunders E."/>
            <person name="Brettin T."/>
            <person name="Detter J.C."/>
            <person name="Han C."/>
            <person name="Larimer F."/>
            <person name="Land M."/>
            <person name="Hauser L."/>
            <person name="Kyrpides N."/>
            <person name="Ovchinnikova G."/>
            <person name="Kostka J."/>
            <person name="Richardson P."/>
        </authorList>
    </citation>
    <scope>NUCLEOTIDE SEQUENCE [LARGE SCALE GENOMIC DNA]</scope>
    <source>
        <strain evidence="3">DSM 22248 / JCM 15807 / FRC-32</strain>
    </source>
</reference>
<dbReference type="GO" id="GO:0035438">
    <property type="term" value="F:cyclic-di-GMP binding"/>
    <property type="evidence" value="ECO:0007669"/>
    <property type="project" value="InterPro"/>
</dbReference>
<keyword evidence="3" id="KW-1185">Reference proteome</keyword>
<dbReference type="EMBL" id="CP001390">
    <property type="protein sequence ID" value="ACM21903.1"/>
    <property type="molecule type" value="Genomic_DNA"/>
</dbReference>
<gene>
    <name evidence="2" type="ordered locus">Geob_3562</name>
</gene>
<evidence type="ECO:0000259" key="1">
    <source>
        <dbReference type="Pfam" id="PF07238"/>
    </source>
</evidence>
<name>B9M6B5_GEODF</name>
<feature type="domain" description="PilZ" evidence="1">
    <location>
        <begin position="118"/>
        <end position="214"/>
    </location>
</feature>
<dbReference type="Pfam" id="PF07238">
    <property type="entry name" value="PilZ"/>
    <property type="match status" value="1"/>
</dbReference>
<sequence length="235" mass="26091">MTLSAYREVILSSKSDDEAAILAIFRDVFAREPNALFSLLNIYKELPICNNATIFDIKGKNIEFQATPLQIAAIANGTETIIQAPFFNMSVMGQMVYLDLPHQLVSLGKFSYAEVLIDKRNTVRVKLRIPLNVMLHADGKTIPGVVRDISLGGCSLTTLLGADLEAAEDLSLHIKILNEGKVVEIDVPAKVVRVGPGPPHDCAMMFQHTSESERILSVFIYQRQLEIIRELREKA</sequence>
<dbReference type="KEGG" id="geo:Geob_3562"/>
<dbReference type="eggNOG" id="COG3706">
    <property type="taxonomic scope" value="Bacteria"/>
</dbReference>
<dbReference type="InterPro" id="IPR009875">
    <property type="entry name" value="PilZ_domain"/>
</dbReference>
<dbReference type="STRING" id="316067.Geob_3562"/>
<dbReference type="AlphaFoldDB" id="B9M6B5"/>
<dbReference type="RefSeq" id="WP_012648631.1">
    <property type="nucleotide sequence ID" value="NC_011979.1"/>
</dbReference>